<reference evidence="2 3" key="2">
    <citation type="submission" date="2019-05" db="EMBL/GenBank/DDBJ databases">
        <authorList>
            <person name="Ravantti J.J."/>
        </authorList>
    </citation>
    <scope>NUCLEOTIDE SEQUENCE [LARGE SCALE GENOMIC DNA]</scope>
    <source>
        <strain evidence="2 3">B185</strain>
    </source>
</reference>
<dbReference type="AlphaFoldDB" id="A0AAI8CI61"/>
<organism evidence="2 3">
    <name type="scientific">Flavobacterium columnare</name>
    <dbReference type="NCBI Taxonomy" id="996"/>
    <lineage>
        <taxon>Bacteria</taxon>
        <taxon>Pseudomonadati</taxon>
        <taxon>Bacteroidota</taxon>
        <taxon>Flavobacteriia</taxon>
        <taxon>Flavobacteriales</taxon>
        <taxon>Flavobacteriaceae</taxon>
        <taxon>Flavobacterium</taxon>
    </lineage>
</organism>
<dbReference type="EMBL" id="CP010992">
    <property type="protein sequence ID" value="AMO20628.2"/>
    <property type="molecule type" value="Genomic_DNA"/>
</dbReference>
<dbReference type="Proteomes" id="UP000304840">
    <property type="component" value="Chromosome"/>
</dbReference>
<keyword evidence="1" id="KW-1133">Transmembrane helix</keyword>
<protein>
    <submittedName>
        <fullName evidence="2">Uncharacterized protein</fullName>
    </submittedName>
</protein>
<sequence length="438" mass="49915">MNTCAYFADKTYPTLKMLVYPDLVWIANLQYNFEEKGDYFFHDKKLELEQGIKAVLDEFRNSLVGKIMSYLPTGFAQDLLFDYIEKQAEDYQYGAHVIHDRDIEKAGKALILKGTEVNLITQTKYTKYAAAYAIYVMVLFTIVIEIIIIYLTRGRNLTGKAKKIQKVLRKIKALEKIAERKGDVDIEIIPPSIAINAGMYYKQLANHNIALFYEVNVKAAPIIAVEIKKEFDLLDLLDKGIDIAKAKTPNAPQVQEQLKQNAPNNSKIKQYLNNAGLKVTGEIVVTGEIGFEHNVIVNTLTGEFTILDQLGNGFVNKNEVLLKPQIKFDAKITGKYKNEFKVFNLQNKIEGNLEVDMKGAIGLKIKYGYENEQGLFLNQKLYFSGLKGTYKGQFKAQNSKYGKYEYQTNNGNPTPFTLLEPFELDLITIQMFNHNKKE</sequence>
<keyword evidence="1" id="KW-0812">Transmembrane</keyword>
<name>A0AAI8CI61_9FLAO</name>
<reference evidence="3" key="1">
    <citation type="submission" date="2016-03" db="EMBL/GenBank/DDBJ databases">
        <title>Flavobacterium columnare strain B185, complete genome.</title>
        <authorList>
            <person name="Sundberg L.-R."/>
            <person name="Papponen P."/>
            <person name="Laanto E."/>
        </authorList>
    </citation>
    <scope>NUCLEOTIDE SEQUENCE [LARGE SCALE GENOMIC DNA]</scope>
    <source>
        <strain evidence="3">B185</strain>
    </source>
</reference>
<proteinExistence type="predicted"/>
<gene>
    <name evidence="2" type="ORF">UN65_10035</name>
</gene>
<evidence type="ECO:0000256" key="1">
    <source>
        <dbReference type="SAM" id="Phobius"/>
    </source>
</evidence>
<evidence type="ECO:0000313" key="3">
    <source>
        <dbReference type="Proteomes" id="UP000304840"/>
    </source>
</evidence>
<evidence type="ECO:0000313" key="2">
    <source>
        <dbReference type="EMBL" id="AMO20628.2"/>
    </source>
</evidence>
<keyword evidence="1" id="KW-0472">Membrane</keyword>
<accession>A0AAI8CI61</accession>
<feature type="transmembrane region" description="Helical" evidence="1">
    <location>
        <begin position="132"/>
        <end position="152"/>
    </location>
</feature>